<keyword evidence="2" id="KW-1185">Reference proteome</keyword>
<sequence length="38" mass="4446">MQFVEIGVIRGKKQQPDSINCNQITFKTYLCKKLNDDE</sequence>
<dbReference type="Proteomes" id="UP000295270">
    <property type="component" value="Unassembled WGS sequence"/>
</dbReference>
<evidence type="ECO:0000313" key="1">
    <source>
        <dbReference type="EMBL" id="TCN57544.1"/>
    </source>
</evidence>
<gene>
    <name evidence="1" type="ORF">EV142_104202</name>
</gene>
<accession>A0ABY2AYM7</accession>
<comment type="caution">
    <text evidence="1">The sequence shown here is derived from an EMBL/GenBank/DDBJ whole genome shotgun (WGS) entry which is preliminary data.</text>
</comment>
<dbReference type="EMBL" id="SLWA01000004">
    <property type="protein sequence ID" value="TCN57544.1"/>
    <property type="molecule type" value="Genomic_DNA"/>
</dbReference>
<protein>
    <submittedName>
        <fullName evidence="1">Uncharacterized protein</fullName>
    </submittedName>
</protein>
<name>A0ABY2AYM7_9FLAO</name>
<reference evidence="1 2" key="1">
    <citation type="journal article" date="2015" name="Stand. Genomic Sci.">
        <title>Genomic Encyclopedia of Bacterial and Archaeal Type Strains, Phase III: the genomes of soil and plant-associated and newly described type strains.</title>
        <authorList>
            <person name="Whitman W.B."/>
            <person name="Woyke T."/>
            <person name="Klenk H.P."/>
            <person name="Zhou Y."/>
            <person name="Lilburn T.G."/>
            <person name="Beck B.J."/>
            <person name="De Vos P."/>
            <person name="Vandamme P."/>
            <person name="Eisen J.A."/>
            <person name="Garrity G."/>
            <person name="Hugenholtz P."/>
            <person name="Kyrpides N.C."/>
        </authorList>
    </citation>
    <scope>NUCLEOTIDE SEQUENCE [LARGE SCALE GENOMIC DNA]</scope>
    <source>
        <strain evidence="1 2">P5626</strain>
    </source>
</reference>
<proteinExistence type="predicted"/>
<organism evidence="1 2">
    <name type="scientific">Flavobacterium circumlabens</name>
    <dbReference type="NCBI Taxonomy" id="2133765"/>
    <lineage>
        <taxon>Bacteria</taxon>
        <taxon>Pseudomonadati</taxon>
        <taxon>Bacteroidota</taxon>
        <taxon>Flavobacteriia</taxon>
        <taxon>Flavobacteriales</taxon>
        <taxon>Flavobacteriaceae</taxon>
        <taxon>Flavobacterium</taxon>
    </lineage>
</organism>
<evidence type="ECO:0000313" key="2">
    <source>
        <dbReference type="Proteomes" id="UP000295270"/>
    </source>
</evidence>